<dbReference type="InterPro" id="IPR037523">
    <property type="entry name" value="VOC_core"/>
</dbReference>
<sequence>MKIEHIAIWVKDIDKVCEFYRKYFGGVVHPIYHNPAKQFTSRFITFDDGARLEVMHRPDICVERNVGTVEMFHVEHLGFTHLSFSVGSKEEVDHLTQQMSSEGTPIVGQPRTTGDGYYESVVLDPEGNRIEITI</sequence>
<name>C9RR60_FIBSS</name>
<reference evidence="2 5" key="1">
    <citation type="submission" date="2009-10" db="EMBL/GenBank/DDBJ databases">
        <title>Complete sequence of Fibrobacter succinogenes subsp. succinogenes S85.</title>
        <authorList>
            <consortium name="US DOE Joint Genome Institute"/>
            <person name="Lucas S."/>
            <person name="Copeland A."/>
            <person name="Lapidus A."/>
            <person name="Glavina del Rio T."/>
            <person name="Tice H."/>
            <person name="Bruce D."/>
            <person name="Goodwin L."/>
            <person name="Pitluck S."/>
            <person name="Chertkov O."/>
            <person name="Detter J.C."/>
            <person name="Han C."/>
            <person name="Tapia R."/>
            <person name="Larimer F."/>
            <person name="Land M."/>
            <person name="Hauser L."/>
            <person name="Kyrpides N."/>
            <person name="Mikhailova N."/>
            <person name="Weimer P.J."/>
            <person name="Stevenson D.M."/>
            <person name="Boyum J."/>
            <person name="Brumm P.I."/>
            <person name="Mead D."/>
        </authorList>
    </citation>
    <scope>NUCLEOTIDE SEQUENCE [LARGE SCALE GENOMIC DNA]</scope>
    <source>
        <strain evidence="5">ATCC 19169 / S85</strain>
        <strain evidence="2">S85</strain>
    </source>
</reference>
<reference evidence="3" key="3">
    <citation type="submission" date="2010-08" db="EMBL/GenBank/DDBJ databases">
        <authorList>
            <person name="Durkin A.S."/>
            <person name="Nelson K.E."/>
            <person name="Morrison M."/>
            <person name="Forsberg C.W."/>
            <person name="Wilson D.B."/>
            <person name="Russell J.B."/>
            <person name="Cann I.K.O."/>
            <person name="Mackie R.I."/>
            <person name="White B.A."/>
        </authorList>
    </citation>
    <scope>NUCLEOTIDE SEQUENCE</scope>
    <source>
        <strain evidence="3">S85</strain>
    </source>
</reference>
<evidence type="ECO:0000313" key="4">
    <source>
        <dbReference type="Proteomes" id="UP000000517"/>
    </source>
</evidence>
<dbReference type="KEGG" id="fsc:FSU_1921"/>
<proteinExistence type="predicted"/>
<dbReference type="Gene3D" id="3.10.180.10">
    <property type="entry name" value="2,3-Dihydroxybiphenyl 1,2-Dioxygenase, domain 1"/>
    <property type="match status" value="1"/>
</dbReference>
<dbReference type="PANTHER" id="PTHR36113:SF1">
    <property type="entry name" value="GLYOXALASE_BLEOMYCIN RESISTANCE PROTEIN_DIOXYGENASE"/>
    <property type="match status" value="1"/>
</dbReference>
<dbReference type="InterPro" id="IPR029068">
    <property type="entry name" value="Glyas_Bleomycin-R_OHBP_Dase"/>
</dbReference>
<dbReference type="InterPro" id="IPR004360">
    <property type="entry name" value="Glyas_Fos-R_dOase_dom"/>
</dbReference>
<dbReference type="EMBL" id="CP001792">
    <property type="protein sequence ID" value="ACX75046.1"/>
    <property type="molecule type" value="Genomic_DNA"/>
</dbReference>
<protein>
    <submittedName>
        <fullName evidence="3">Glyoxalase family protein</fullName>
    </submittedName>
    <submittedName>
        <fullName evidence="2">Glyoxalase/bleomycin resistance protein/dioxygenase</fullName>
    </submittedName>
</protein>
<dbReference type="SUPFAM" id="SSF54593">
    <property type="entry name" value="Glyoxalase/Bleomycin resistance protein/Dihydroxybiphenyl dioxygenase"/>
    <property type="match status" value="1"/>
</dbReference>
<gene>
    <name evidence="2" type="ordered locus">Fisuc_1449</name>
    <name evidence="3" type="ordered locus">FSU_1921</name>
</gene>
<keyword evidence="5" id="KW-1185">Reference proteome</keyword>
<dbReference type="EMBL" id="CP002158">
    <property type="protein sequence ID" value="ADL26319.1"/>
    <property type="molecule type" value="Genomic_DNA"/>
</dbReference>
<evidence type="ECO:0000313" key="5">
    <source>
        <dbReference type="Proteomes" id="UP000001497"/>
    </source>
</evidence>
<reference evidence="4" key="2">
    <citation type="submission" date="2010-08" db="EMBL/GenBank/DDBJ databases">
        <title>Complete sequence of Fibrobacter succinogenes subsp. succinogenes S85.</title>
        <authorList>
            <person name="Durkin A.S."/>
            <person name="Nelson K.E."/>
            <person name="Morrison M."/>
            <person name="Forsberg C.W."/>
            <person name="Wilson D.B."/>
            <person name="Russell J.B."/>
            <person name="Cann I.K.O."/>
            <person name="Mackie R.I."/>
            <person name="White B.A."/>
        </authorList>
    </citation>
    <scope>NUCLEOTIDE SEQUENCE [LARGE SCALE GENOMIC DNA]</scope>
    <source>
        <strain evidence="4">ATCC 19169 / S85</strain>
    </source>
</reference>
<dbReference type="PROSITE" id="PS51819">
    <property type="entry name" value="VOC"/>
    <property type="match status" value="1"/>
</dbReference>
<dbReference type="OrthoDB" id="9789012at2"/>
<accession>C9RR60</accession>
<dbReference type="AlphaFoldDB" id="C9RR60"/>
<dbReference type="Proteomes" id="UP000001497">
    <property type="component" value="Chromosome"/>
</dbReference>
<dbReference type="RefSeq" id="WP_014546139.1">
    <property type="nucleotide sequence ID" value="NC_013410.1"/>
</dbReference>
<dbReference type="STRING" id="59374.FSU_1921"/>
<dbReference type="KEGG" id="fsu:Fisuc_1449"/>
<dbReference type="Pfam" id="PF00903">
    <property type="entry name" value="Glyoxalase"/>
    <property type="match status" value="1"/>
</dbReference>
<dbReference type="HOGENOM" id="CLU_046006_16_0_0"/>
<dbReference type="Proteomes" id="UP000000517">
    <property type="component" value="Chromosome"/>
</dbReference>
<evidence type="ECO:0000259" key="1">
    <source>
        <dbReference type="PROSITE" id="PS51819"/>
    </source>
</evidence>
<evidence type="ECO:0000313" key="2">
    <source>
        <dbReference type="EMBL" id="ACX75046.1"/>
    </source>
</evidence>
<feature type="domain" description="VOC" evidence="1">
    <location>
        <begin position="2"/>
        <end position="134"/>
    </location>
</feature>
<organism evidence="3 4">
    <name type="scientific">Fibrobacter succinogenes (strain ATCC 19169 / S85)</name>
    <dbReference type="NCBI Taxonomy" id="59374"/>
    <lineage>
        <taxon>Bacteria</taxon>
        <taxon>Pseudomonadati</taxon>
        <taxon>Fibrobacterota</taxon>
        <taxon>Fibrobacteria</taxon>
        <taxon>Fibrobacterales</taxon>
        <taxon>Fibrobacteraceae</taxon>
        <taxon>Fibrobacter</taxon>
    </lineage>
</organism>
<dbReference type="eggNOG" id="COG0346">
    <property type="taxonomic scope" value="Bacteria"/>
</dbReference>
<dbReference type="PANTHER" id="PTHR36113">
    <property type="entry name" value="LYASE, PUTATIVE-RELATED-RELATED"/>
    <property type="match status" value="1"/>
</dbReference>
<dbReference type="InterPro" id="IPR051332">
    <property type="entry name" value="Fosfomycin_Res_Enzymes"/>
</dbReference>
<evidence type="ECO:0000313" key="3">
    <source>
        <dbReference type="EMBL" id="ADL26319.1"/>
    </source>
</evidence>